<organism evidence="1 2">
    <name type="scientific">Hymenobacter glaciei</name>
    <dbReference type="NCBI Taxonomy" id="877209"/>
    <lineage>
        <taxon>Bacteria</taxon>
        <taxon>Pseudomonadati</taxon>
        <taxon>Bacteroidota</taxon>
        <taxon>Cytophagia</taxon>
        <taxon>Cytophagales</taxon>
        <taxon>Hymenobacteraceae</taxon>
        <taxon>Hymenobacter</taxon>
    </lineage>
</organism>
<dbReference type="EMBL" id="BAABDK010000017">
    <property type="protein sequence ID" value="GAA4036525.1"/>
    <property type="molecule type" value="Genomic_DNA"/>
</dbReference>
<evidence type="ECO:0000313" key="1">
    <source>
        <dbReference type="EMBL" id="GAA4036525.1"/>
    </source>
</evidence>
<protein>
    <submittedName>
        <fullName evidence="1">Uncharacterized protein</fullName>
    </submittedName>
</protein>
<proteinExistence type="predicted"/>
<evidence type="ECO:0000313" key="2">
    <source>
        <dbReference type="Proteomes" id="UP001501469"/>
    </source>
</evidence>
<gene>
    <name evidence="1" type="ORF">GCM10022409_21800</name>
</gene>
<reference evidence="2" key="1">
    <citation type="journal article" date="2019" name="Int. J. Syst. Evol. Microbiol.">
        <title>The Global Catalogue of Microorganisms (GCM) 10K type strain sequencing project: providing services to taxonomists for standard genome sequencing and annotation.</title>
        <authorList>
            <consortium name="The Broad Institute Genomics Platform"/>
            <consortium name="The Broad Institute Genome Sequencing Center for Infectious Disease"/>
            <person name="Wu L."/>
            <person name="Ma J."/>
        </authorList>
    </citation>
    <scope>NUCLEOTIDE SEQUENCE [LARGE SCALE GENOMIC DNA]</scope>
    <source>
        <strain evidence="2">JCM 17225</strain>
    </source>
</reference>
<name>A0ABP7U5P7_9BACT</name>
<sequence>MAGRAGGQLGIYGTGLGAGLVGPHLQKGIEVLLTLDVIEIIVNELAAGRIACRQLAANFG</sequence>
<keyword evidence="2" id="KW-1185">Reference proteome</keyword>
<accession>A0ABP7U5P7</accession>
<comment type="caution">
    <text evidence="1">The sequence shown here is derived from an EMBL/GenBank/DDBJ whole genome shotgun (WGS) entry which is preliminary data.</text>
</comment>
<dbReference type="Proteomes" id="UP001501469">
    <property type="component" value="Unassembled WGS sequence"/>
</dbReference>